<dbReference type="Proteomes" id="UP000030063">
    <property type="component" value="Unassembled WGS sequence"/>
</dbReference>
<keyword evidence="3" id="KW-1185">Reference proteome</keyword>
<dbReference type="InterPro" id="IPR028973">
    <property type="entry name" value="PhnB-like"/>
</dbReference>
<dbReference type="CDD" id="cd06588">
    <property type="entry name" value="PhnB_like"/>
    <property type="match status" value="1"/>
</dbReference>
<dbReference type="Pfam" id="PF00903">
    <property type="entry name" value="Glyoxalase"/>
    <property type="match status" value="1"/>
</dbReference>
<evidence type="ECO:0000259" key="1">
    <source>
        <dbReference type="Pfam" id="PF00903"/>
    </source>
</evidence>
<feature type="domain" description="Glyoxalase/fosfomycin resistance/dioxygenase" evidence="1">
    <location>
        <begin position="3"/>
        <end position="131"/>
    </location>
</feature>
<keyword evidence="2" id="KW-0830">Ubiquinone</keyword>
<dbReference type="GO" id="GO:0008168">
    <property type="term" value="F:methyltransferase activity"/>
    <property type="evidence" value="ECO:0007669"/>
    <property type="project" value="UniProtKB-KW"/>
</dbReference>
<organism evidence="2 3">
    <name type="scientific">Pseudomonas taeanensis MS-3</name>
    <dbReference type="NCBI Taxonomy" id="1395571"/>
    <lineage>
        <taxon>Bacteria</taxon>
        <taxon>Pseudomonadati</taxon>
        <taxon>Pseudomonadota</taxon>
        <taxon>Gammaproteobacteria</taxon>
        <taxon>Pseudomonadales</taxon>
        <taxon>Pseudomonadaceae</taxon>
        <taxon>Pseudomonas</taxon>
    </lineage>
</organism>
<dbReference type="OrthoDB" id="9795306at2"/>
<evidence type="ECO:0000313" key="3">
    <source>
        <dbReference type="Proteomes" id="UP000030063"/>
    </source>
</evidence>
<dbReference type="InterPro" id="IPR004360">
    <property type="entry name" value="Glyas_Fos-R_dOase_dom"/>
</dbReference>
<reference evidence="2 3" key="1">
    <citation type="journal article" date="2014" name="Genome Announc.">
        <title>Draft Genome Sequence of Petroleum Oil-Degrading Marine Bacterium Pseudomonas taeanensis Strain MS-3, Isolated from a Crude Oil-Contaminated Seashore.</title>
        <authorList>
            <person name="Lee S.Y."/>
            <person name="Kim S.H."/>
            <person name="Lee D.G."/>
            <person name="Shin S."/>
            <person name="Yun S.H."/>
            <person name="Choi C.W."/>
            <person name="Chung Y.H."/>
            <person name="Choi J.S."/>
            <person name="Kahng H.Y."/>
            <person name="Kim S.I."/>
        </authorList>
    </citation>
    <scope>NUCLEOTIDE SEQUENCE [LARGE SCALE GENOMIC DNA]</scope>
    <source>
        <strain evidence="2 3">MS-3</strain>
    </source>
</reference>
<sequence length="137" mass="15160">MKINAYLTFDGQCEAAFKFYAQCLGGTLEAMFTFGDTPAAGDVPEGLRDKIMHARLVVGDQVLMASDNHPERPYEGIKGCSVSLNVDSIAEAERIFSALGEQGRVEMPLQQTFWAARFGMLVDRFGVPWMINCETDQ</sequence>
<dbReference type="GO" id="GO:0032259">
    <property type="term" value="P:methylation"/>
    <property type="evidence" value="ECO:0007669"/>
    <property type="project" value="UniProtKB-KW"/>
</dbReference>
<protein>
    <submittedName>
        <fullName evidence="2">3-demethylubiquinone-9 3-methyltransferase</fullName>
    </submittedName>
</protein>
<comment type="caution">
    <text evidence="2">The sequence shown here is derived from an EMBL/GenBank/DDBJ whole genome shotgun (WGS) entry which is preliminary data.</text>
</comment>
<dbReference type="RefSeq" id="WP_025166492.1">
    <property type="nucleotide sequence ID" value="NZ_AWSQ01000004.1"/>
</dbReference>
<keyword evidence="2" id="KW-0489">Methyltransferase</keyword>
<dbReference type="Gene3D" id="3.10.180.10">
    <property type="entry name" value="2,3-Dihydroxybiphenyl 1,2-Dioxygenase, domain 1"/>
    <property type="match status" value="1"/>
</dbReference>
<dbReference type="AlphaFoldDB" id="A0A0A1YH65"/>
<dbReference type="STRING" id="1395571.TMS3_0117500"/>
<dbReference type="eggNOG" id="COG2764">
    <property type="taxonomic scope" value="Bacteria"/>
</dbReference>
<keyword evidence="2" id="KW-0808">Transferase</keyword>
<dbReference type="PANTHER" id="PTHR33990">
    <property type="entry name" value="PROTEIN YJDN-RELATED"/>
    <property type="match status" value="1"/>
</dbReference>
<gene>
    <name evidence="2" type="ORF">TMS3_0117500</name>
</gene>
<evidence type="ECO:0000313" key="2">
    <source>
        <dbReference type="EMBL" id="KFX69255.1"/>
    </source>
</evidence>
<name>A0A0A1YH65_9PSED</name>
<dbReference type="EMBL" id="AWSQ01000004">
    <property type="protein sequence ID" value="KFX69255.1"/>
    <property type="molecule type" value="Genomic_DNA"/>
</dbReference>
<accession>A0A0A1YH65</accession>
<dbReference type="InterPro" id="IPR029068">
    <property type="entry name" value="Glyas_Bleomycin-R_OHBP_Dase"/>
</dbReference>
<dbReference type="SUPFAM" id="SSF54593">
    <property type="entry name" value="Glyoxalase/Bleomycin resistance protein/Dihydroxybiphenyl dioxygenase"/>
    <property type="match status" value="1"/>
</dbReference>
<dbReference type="PANTHER" id="PTHR33990:SF1">
    <property type="entry name" value="PROTEIN YJDN"/>
    <property type="match status" value="1"/>
</dbReference>
<proteinExistence type="predicted"/>